<dbReference type="PANTHER" id="PTHR24348">
    <property type="entry name" value="SERINE/THREONINE-PROTEIN KINASE UNC-51-RELATED"/>
    <property type="match status" value="1"/>
</dbReference>
<sequence length="584" mass="66655">MTTSIEEKTLFTIHSQSIFVFDPHHSVYLVHKEEQTYAPDPCPYSREDLSRDGTPAPIFPPVSFLRVTTDRLPRDTHLGFTFGSNADQCDILLDNDQRRGISNQQFSIIPNLSTPGTFHFRNYSQHATKILVGDTGQVVKSTRRISGDTQVHVLFGHFDLQIRFPSHRRHRPAFLEKWAEFTAKNASLPSDLQHLELGSMLRTSRAPSKTGSYHRGPKIGYGESGAVYWEVHRKTGQVYAVKYYHHGRPNEEANQEAELLEEISHEHIVRFIGFFAEPRALVMEYVGITLEEENVVRQFSPLELREVLKQLLQALGYIHQRGIIHRDVKPASILVRSRDPIYVKLSGFTTARTPKSPEDRKFTALYAAPEMFDEDDVDITDRIDIWSLGIVALQFSHGIPACVQQKTDPFWWFTLQCCLSNCRTTYLVDVIQNWLAPQPRTRCPAIFSLNCLPYFTLPHKSLFDGNTVLDLPDNDWQQLESRIEESIPDTASFEEDPSAPHVLTPTEDDQSECSQHNESPGTGFNAYSQIRDWLPDAQEESSFNVYSSLRAEPSPVIVKSPRLPSRGLKKMTRMHQMLVFVADS</sequence>
<dbReference type="GO" id="GO:0004674">
    <property type="term" value="F:protein serine/threonine kinase activity"/>
    <property type="evidence" value="ECO:0007669"/>
    <property type="project" value="InterPro"/>
</dbReference>
<dbReference type="PANTHER" id="PTHR24348:SF44">
    <property type="entry name" value="MITOGEN-ACTIVATED PROTEIN KINASE KINASE 9"/>
    <property type="match status" value="1"/>
</dbReference>
<evidence type="ECO:0000256" key="3">
    <source>
        <dbReference type="SAM" id="MobiDB-lite"/>
    </source>
</evidence>
<feature type="region of interest" description="Disordered" evidence="3">
    <location>
        <begin position="488"/>
        <end position="522"/>
    </location>
</feature>
<dbReference type="InterPro" id="IPR045269">
    <property type="entry name" value="Atg1-like"/>
</dbReference>
<dbReference type="PROSITE" id="PS50011">
    <property type="entry name" value="PROTEIN_KINASE_DOM"/>
    <property type="match status" value="1"/>
</dbReference>
<dbReference type="InterPro" id="IPR000719">
    <property type="entry name" value="Prot_kinase_dom"/>
</dbReference>
<proteinExistence type="predicted"/>
<dbReference type="GO" id="GO:0034045">
    <property type="term" value="C:phagophore assembly site membrane"/>
    <property type="evidence" value="ECO:0007669"/>
    <property type="project" value="UniProtKB-SubCell"/>
</dbReference>
<feature type="compositionally biased region" description="Polar residues" evidence="3">
    <location>
        <begin position="512"/>
        <end position="522"/>
    </location>
</feature>
<keyword evidence="5" id="KW-0808">Transferase</keyword>
<evidence type="ECO:0000256" key="2">
    <source>
        <dbReference type="ARBA" id="ARBA00030237"/>
    </source>
</evidence>
<dbReference type="GeneID" id="87945748"/>
<dbReference type="EMBL" id="CP137310">
    <property type="protein sequence ID" value="WQF84231.1"/>
    <property type="molecule type" value="Genomic_DNA"/>
</dbReference>
<dbReference type="AlphaFoldDB" id="A0AAX4IL68"/>
<dbReference type="GO" id="GO:0005524">
    <property type="term" value="F:ATP binding"/>
    <property type="evidence" value="ECO:0007669"/>
    <property type="project" value="InterPro"/>
</dbReference>
<dbReference type="RefSeq" id="XP_062781455.1">
    <property type="nucleotide sequence ID" value="XM_062925404.1"/>
</dbReference>
<dbReference type="GO" id="GO:0010506">
    <property type="term" value="P:regulation of autophagy"/>
    <property type="evidence" value="ECO:0007669"/>
    <property type="project" value="InterPro"/>
</dbReference>
<keyword evidence="5" id="KW-0418">Kinase</keyword>
<dbReference type="Proteomes" id="UP001322277">
    <property type="component" value="Chromosome 6"/>
</dbReference>
<dbReference type="CDD" id="cd14014">
    <property type="entry name" value="STKc_PknB_like"/>
    <property type="match status" value="1"/>
</dbReference>
<dbReference type="Pfam" id="PF00069">
    <property type="entry name" value="Pkinase"/>
    <property type="match status" value="1"/>
</dbReference>
<dbReference type="Gene3D" id="1.10.510.10">
    <property type="entry name" value="Transferase(Phosphotransferase) domain 1"/>
    <property type="match status" value="1"/>
</dbReference>
<gene>
    <name evidence="5" type="ORF">CDEST_09245</name>
</gene>
<evidence type="ECO:0000259" key="4">
    <source>
        <dbReference type="PROSITE" id="PS50011"/>
    </source>
</evidence>
<protein>
    <recommendedName>
        <fullName evidence="2">Autophagy-related protein 1</fullName>
    </recommendedName>
</protein>
<dbReference type="Gene3D" id="3.30.200.20">
    <property type="entry name" value="Phosphorylase Kinase, domain 1"/>
    <property type="match status" value="1"/>
</dbReference>
<accession>A0AAX4IL68</accession>
<evidence type="ECO:0000256" key="1">
    <source>
        <dbReference type="ARBA" id="ARBA00004623"/>
    </source>
</evidence>
<dbReference type="SUPFAM" id="SSF56112">
    <property type="entry name" value="Protein kinase-like (PK-like)"/>
    <property type="match status" value="1"/>
</dbReference>
<reference evidence="6" key="1">
    <citation type="journal article" date="2023" name="bioRxiv">
        <title>Complete genome of the Medicago anthracnose fungus, Colletotrichum destructivum, reveals a mini-chromosome-like region within a core chromosome.</title>
        <authorList>
            <person name="Lapalu N."/>
            <person name="Simon A."/>
            <person name="Lu A."/>
            <person name="Plaumann P.-L."/>
            <person name="Amselem J."/>
            <person name="Pigne S."/>
            <person name="Auger A."/>
            <person name="Koch C."/>
            <person name="Dallery J.-F."/>
            <person name="O'Connell R.J."/>
        </authorList>
    </citation>
    <scope>NUCLEOTIDE SEQUENCE [LARGE SCALE GENOMIC DNA]</scope>
    <source>
        <strain evidence="6">CBS 520.97</strain>
    </source>
</reference>
<comment type="subcellular location">
    <subcellularLocation>
        <location evidence="1">Preautophagosomal structure membrane</location>
        <topology evidence="1">Peripheral membrane protein</topology>
    </subcellularLocation>
</comment>
<dbReference type="KEGG" id="cdet:87945748"/>
<name>A0AAX4IL68_9PEZI</name>
<organism evidence="5 6">
    <name type="scientific">Colletotrichum destructivum</name>
    <dbReference type="NCBI Taxonomy" id="34406"/>
    <lineage>
        <taxon>Eukaryota</taxon>
        <taxon>Fungi</taxon>
        <taxon>Dikarya</taxon>
        <taxon>Ascomycota</taxon>
        <taxon>Pezizomycotina</taxon>
        <taxon>Sordariomycetes</taxon>
        <taxon>Hypocreomycetidae</taxon>
        <taxon>Glomerellales</taxon>
        <taxon>Glomerellaceae</taxon>
        <taxon>Colletotrichum</taxon>
        <taxon>Colletotrichum destructivum species complex</taxon>
    </lineage>
</organism>
<evidence type="ECO:0000313" key="5">
    <source>
        <dbReference type="EMBL" id="WQF84231.1"/>
    </source>
</evidence>
<dbReference type="InterPro" id="IPR011009">
    <property type="entry name" value="Kinase-like_dom_sf"/>
</dbReference>
<feature type="domain" description="Protein kinase" evidence="4">
    <location>
        <begin position="213"/>
        <end position="455"/>
    </location>
</feature>
<evidence type="ECO:0000313" key="6">
    <source>
        <dbReference type="Proteomes" id="UP001322277"/>
    </source>
</evidence>
<keyword evidence="6" id="KW-1185">Reference proteome</keyword>